<evidence type="ECO:0000256" key="1">
    <source>
        <dbReference type="SAM" id="MobiDB-lite"/>
    </source>
</evidence>
<gene>
    <name evidence="2" type="primary">Dsim\GD29145</name>
    <name evidence="2" type="ORF">Dsimw501_GD29145</name>
</gene>
<reference evidence="2" key="2">
    <citation type="submission" date="2014-06" db="EMBL/GenBank/DDBJ databases">
        <authorList>
            <person name="Hu T."/>
            <person name="Eisen M.B."/>
            <person name="Thornton K.R."/>
            <person name="Andolfatto P."/>
        </authorList>
    </citation>
    <scope>NUCLEOTIDE SEQUENCE</scope>
    <source>
        <strain evidence="2">W501</strain>
    </source>
</reference>
<feature type="compositionally biased region" description="Polar residues" evidence="1">
    <location>
        <begin position="91"/>
        <end position="100"/>
    </location>
</feature>
<organism evidence="2">
    <name type="scientific">Drosophila simulans</name>
    <name type="common">Fruit fly</name>
    <dbReference type="NCBI Taxonomy" id="7240"/>
    <lineage>
        <taxon>Eukaryota</taxon>
        <taxon>Metazoa</taxon>
        <taxon>Ecdysozoa</taxon>
        <taxon>Arthropoda</taxon>
        <taxon>Hexapoda</taxon>
        <taxon>Insecta</taxon>
        <taxon>Pterygota</taxon>
        <taxon>Neoptera</taxon>
        <taxon>Endopterygota</taxon>
        <taxon>Diptera</taxon>
        <taxon>Brachycera</taxon>
        <taxon>Muscomorpha</taxon>
        <taxon>Ephydroidea</taxon>
        <taxon>Drosophilidae</taxon>
        <taxon>Drosophila</taxon>
        <taxon>Sophophora</taxon>
    </lineage>
</organism>
<reference evidence="2" key="1">
    <citation type="journal article" date="2013" name="Genome Res.">
        <title>A second-generation assembly of the Drosophila simulans genome provides new insights into patterns of lineage-specific divergence.</title>
        <authorList>
            <person name="Hu T.T."/>
            <person name="Eisen M.B."/>
            <person name="Thornton K.R."/>
            <person name="Andolfatto P."/>
        </authorList>
    </citation>
    <scope>NUCLEOTIDE SEQUENCE [LARGE SCALE GENOMIC DNA]</scope>
    <source>
        <strain evidence="2">W501</strain>
    </source>
</reference>
<accession>A0A0J9UNP0</accession>
<protein>
    <submittedName>
        <fullName evidence="2">Uncharacterized protein</fullName>
    </submittedName>
</protein>
<dbReference type="EMBL" id="CM002912">
    <property type="protein sequence ID" value="KMZ00386.1"/>
    <property type="molecule type" value="Genomic_DNA"/>
</dbReference>
<feature type="region of interest" description="Disordered" evidence="1">
    <location>
        <begin position="32"/>
        <end position="156"/>
    </location>
</feature>
<evidence type="ECO:0000313" key="2">
    <source>
        <dbReference type="EMBL" id="KMZ00386.1"/>
    </source>
</evidence>
<feature type="compositionally biased region" description="Polar residues" evidence="1">
    <location>
        <begin position="130"/>
        <end position="144"/>
    </location>
</feature>
<dbReference type="Bgee" id="FBgn0270435">
    <property type="expression patterns" value="Expressed in male reproductive system and 3 other cell types or tissues"/>
</dbReference>
<proteinExistence type="predicted"/>
<dbReference type="AlphaFoldDB" id="A0A0J9UNP0"/>
<sequence>MNSPTQKEGSQFSEASFLTTEASKNTMHLSTHVEAGNNKFLITEDPEQPNGSNTMNSPTQKEGSQFSEAPLLTTEATSLTTESSPFDEEYFSSSTEFNNDSDAKRGCKPNWKQRVPNDGRSIKDLDPEQPSGSNTLNSPTQKEGSQSSEASSLTSEAFSLNTMNVSTQAEGSQSLEADFSKVFQSLDEKIYCISS</sequence>
<feature type="compositionally biased region" description="Basic and acidic residues" evidence="1">
    <location>
        <begin position="115"/>
        <end position="126"/>
    </location>
</feature>
<dbReference type="KEGG" id="dsi:Dsimw501_GD29145"/>
<reference evidence="2" key="3">
    <citation type="submission" date="2015-04" db="EMBL/GenBank/DDBJ databases">
        <authorList>
            <consortium name="FlyBase"/>
        </authorList>
    </citation>
    <scope>NUCLEOTIDE SEQUENCE</scope>
    <source>
        <strain evidence="2">W501</strain>
    </source>
</reference>
<feature type="compositionally biased region" description="Polar residues" evidence="1">
    <location>
        <begin position="49"/>
        <end position="67"/>
    </location>
</feature>
<name>A0A0J9UNP0_DROSI</name>
<feature type="compositionally biased region" description="Low complexity" evidence="1">
    <location>
        <begin position="145"/>
        <end position="156"/>
    </location>
</feature>
<dbReference type="Proteomes" id="UP000035880">
    <property type="component" value="Chromosome 3L"/>
</dbReference>
<feature type="compositionally biased region" description="Low complexity" evidence="1">
    <location>
        <begin position="68"/>
        <end position="84"/>
    </location>
</feature>